<dbReference type="HOGENOM" id="CLU_1985644_0_0_1"/>
<evidence type="ECO:0000313" key="1">
    <source>
        <dbReference type="EMBL" id="EOY15585.1"/>
    </source>
</evidence>
<proteinExistence type="predicted"/>
<evidence type="ECO:0000313" key="2">
    <source>
        <dbReference type="Proteomes" id="UP000026915"/>
    </source>
</evidence>
<organism evidence="1 2">
    <name type="scientific">Theobroma cacao</name>
    <name type="common">Cacao</name>
    <name type="synonym">Cocoa</name>
    <dbReference type="NCBI Taxonomy" id="3641"/>
    <lineage>
        <taxon>Eukaryota</taxon>
        <taxon>Viridiplantae</taxon>
        <taxon>Streptophyta</taxon>
        <taxon>Embryophyta</taxon>
        <taxon>Tracheophyta</taxon>
        <taxon>Spermatophyta</taxon>
        <taxon>Magnoliopsida</taxon>
        <taxon>eudicotyledons</taxon>
        <taxon>Gunneridae</taxon>
        <taxon>Pentapetalae</taxon>
        <taxon>rosids</taxon>
        <taxon>malvids</taxon>
        <taxon>Malvales</taxon>
        <taxon>Malvaceae</taxon>
        <taxon>Byttnerioideae</taxon>
        <taxon>Theobroma</taxon>
    </lineage>
</organism>
<keyword evidence="2" id="KW-1185">Reference proteome</keyword>
<dbReference type="EMBL" id="CM001886">
    <property type="protein sequence ID" value="EOY15585.1"/>
    <property type="molecule type" value="Genomic_DNA"/>
</dbReference>
<dbReference type="InParanoid" id="A0A061FE25"/>
<protein>
    <submittedName>
        <fullName evidence="1">Uncharacterized protein</fullName>
    </submittedName>
</protein>
<dbReference type="Gramene" id="EOY15585">
    <property type="protein sequence ID" value="EOY15585"/>
    <property type="gene ID" value="TCM_034597"/>
</dbReference>
<dbReference type="Proteomes" id="UP000026915">
    <property type="component" value="Chromosome 8"/>
</dbReference>
<reference evidence="1 2" key="1">
    <citation type="journal article" date="2013" name="Genome Biol.">
        <title>The genome sequence of the most widely cultivated cacao type and its use to identify candidate genes regulating pod color.</title>
        <authorList>
            <person name="Motamayor J.C."/>
            <person name="Mockaitis K."/>
            <person name="Schmutz J."/>
            <person name="Haiminen N."/>
            <person name="Iii D.L."/>
            <person name="Cornejo O."/>
            <person name="Findley S.D."/>
            <person name="Zheng P."/>
            <person name="Utro F."/>
            <person name="Royaert S."/>
            <person name="Saski C."/>
            <person name="Jenkins J."/>
            <person name="Podicheti R."/>
            <person name="Zhao M."/>
            <person name="Scheffler B.E."/>
            <person name="Stack J.C."/>
            <person name="Feltus F.A."/>
            <person name="Mustiga G.M."/>
            <person name="Amores F."/>
            <person name="Phillips W."/>
            <person name="Marelli J.P."/>
            <person name="May G.D."/>
            <person name="Shapiro H."/>
            <person name="Ma J."/>
            <person name="Bustamante C.D."/>
            <person name="Schnell R.J."/>
            <person name="Main D."/>
            <person name="Gilbert D."/>
            <person name="Parida L."/>
            <person name="Kuhn D.N."/>
        </authorList>
    </citation>
    <scope>NUCLEOTIDE SEQUENCE [LARGE SCALE GENOMIC DNA]</scope>
    <source>
        <strain evidence="2">cv. Matina 1-6</strain>
    </source>
</reference>
<accession>A0A061FE25</accession>
<dbReference type="AlphaFoldDB" id="A0A061FE25"/>
<gene>
    <name evidence="1" type="ORF">TCM_034597</name>
</gene>
<name>A0A061FE25_THECC</name>
<sequence>MDFREEVVISCILYKKQSKNLILEVAQCPRLQNERKKKKKKKRNGLCCCCCCSTWLGRVMVGLGFCCPSQSQTEPRVSLPQSDNFISVVRKGIHIKWLQLEHVIVSQCSLSSICRFSIQPFYCHLH</sequence>